<gene>
    <name evidence="1" type="ORF">LPBF_00060</name>
</gene>
<dbReference type="STRING" id="1763534.GCA_001831475_01900"/>
<evidence type="ECO:0000313" key="2">
    <source>
        <dbReference type="Proteomes" id="UP000093510"/>
    </source>
</evidence>
<protein>
    <submittedName>
        <fullName evidence="1">Uncharacterized protein</fullName>
    </submittedName>
</protein>
<dbReference type="EMBL" id="LVEP01000001">
    <property type="protein sequence ID" value="OCB78817.1"/>
    <property type="molecule type" value="Genomic_DNA"/>
</dbReference>
<dbReference type="Proteomes" id="UP000093510">
    <property type="component" value="Unassembled WGS sequence"/>
</dbReference>
<comment type="caution">
    <text evidence="1">The sequence shown here is derived from an EMBL/GenBank/DDBJ whole genome shotgun (WGS) entry which is preliminary data.</text>
</comment>
<organism evidence="1 2">
    <name type="scientific">Flavobacterium crassostreae</name>
    <dbReference type="NCBI Taxonomy" id="1763534"/>
    <lineage>
        <taxon>Bacteria</taxon>
        <taxon>Pseudomonadati</taxon>
        <taxon>Bacteroidota</taxon>
        <taxon>Flavobacteriia</taxon>
        <taxon>Flavobacteriales</taxon>
        <taxon>Flavobacteriaceae</taxon>
        <taxon>Flavobacterium</taxon>
    </lineage>
</organism>
<name>A0A1B9EA51_9FLAO</name>
<dbReference type="RefSeq" id="WP_066330765.1">
    <property type="nucleotide sequence ID" value="NZ_CP017688.1"/>
</dbReference>
<proteinExistence type="predicted"/>
<accession>A0A1B9EA51</accession>
<sequence>MYILYYLNENLQLGTIERPTLDIPIVVPERLIFCALRKGINFIKEPHECLQLTHIERLIFNSEFTDISMLKTAYFRRENTLLTATCQIEPFPNLILSSPYLPASAVNVDFSFRPKTDFNLFFSNDGGVTYTKTRYYFELSSRTQPPKAPPVGSMYLLYFTENQTKFSLPLGQLTNMTRVKIEDMAGNLISNIFEPI</sequence>
<reference evidence="1 2" key="1">
    <citation type="submission" date="2016-03" db="EMBL/GenBank/DDBJ databases">
        <authorList>
            <person name="Ploux O."/>
        </authorList>
    </citation>
    <scope>NUCLEOTIDE SEQUENCE [LARGE SCALE GENOMIC DNA]</scope>
    <source>
        <strain evidence="1 2">LPB0076</strain>
    </source>
</reference>
<keyword evidence="2" id="KW-1185">Reference proteome</keyword>
<dbReference type="AlphaFoldDB" id="A0A1B9EA51"/>
<dbReference type="OrthoDB" id="1374702at2"/>
<evidence type="ECO:0000313" key="1">
    <source>
        <dbReference type="EMBL" id="OCB78817.1"/>
    </source>
</evidence>